<evidence type="ECO:0000313" key="2">
    <source>
        <dbReference type="Proteomes" id="UP000032274"/>
    </source>
</evidence>
<dbReference type="Proteomes" id="UP000032274">
    <property type="component" value="Unassembled WGS sequence"/>
</dbReference>
<name>A0AA40JRL6_STAAU</name>
<dbReference type="AlphaFoldDB" id="A0AA40JRL6"/>
<reference evidence="1 2" key="1">
    <citation type="submission" date="2015-01" db="EMBL/GenBank/DDBJ databases">
        <title>Characterization of Swiss Staphylococcus aureus strains involved in food poisoning.</title>
        <authorList>
            <person name="Crovadore J."/>
            <person name="Chablais R."/>
            <person name="Tonacini J."/>
            <person name="Schnyder B."/>
            <person name="Lefort F."/>
        </authorList>
    </citation>
    <scope>NUCLEOTIDE SEQUENCE [LARGE SCALE GENOMIC DNA]</scope>
    <source>
        <strain evidence="1 2">SA-120</strain>
    </source>
</reference>
<sequence length="93" mass="9891">MGLAGRELPLRVAMRARVVGVLLEGLARPFGHGVRVAVVPLRVEDVVYRELPAHHELLEIGGAVLPVADLGGAHGERDLDGRDLAEMQVGAQV</sequence>
<gene>
    <name evidence="1" type="ORF">QU38_00635</name>
</gene>
<dbReference type="EMBL" id="JXIG01000143">
    <property type="protein sequence ID" value="KIU01632.1"/>
    <property type="molecule type" value="Genomic_DNA"/>
</dbReference>
<proteinExistence type="predicted"/>
<evidence type="ECO:0000313" key="1">
    <source>
        <dbReference type="EMBL" id="KIU01632.1"/>
    </source>
</evidence>
<organism evidence="1 2">
    <name type="scientific">Staphylococcus aureus</name>
    <dbReference type="NCBI Taxonomy" id="1280"/>
    <lineage>
        <taxon>Bacteria</taxon>
        <taxon>Bacillati</taxon>
        <taxon>Bacillota</taxon>
        <taxon>Bacilli</taxon>
        <taxon>Bacillales</taxon>
        <taxon>Staphylococcaceae</taxon>
        <taxon>Staphylococcus</taxon>
    </lineage>
</organism>
<comment type="caution">
    <text evidence="1">The sequence shown here is derived from an EMBL/GenBank/DDBJ whole genome shotgun (WGS) entry which is preliminary data.</text>
</comment>
<accession>A0AA40JRL6</accession>
<protein>
    <submittedName>
        <fullName evidence="1">Uncharacterized protein</fullName>
    </submittedName>
</protein>